<accession>A0AAN9QX12</accession>
<sequence>MLAAKTTLANWTWGRDTLVLWYPGVGRLWLNQSDGKLNLWCNNHDAIKTEAETSANISQHGDLYKYTNLFEKLVYKTTFDGNFSNIQLFVLHAWRTMLNHNSC</sequence>
<dbReference type="Proteomes" id="UP001374584">
    <property type="component" value="Unassembled WGS sequence"/>
</dbReference>
<dbReference type="Gene3D" id="3.30.559.10">
    <property type="entry name" value="Chloramphenicol acetyltransferase-like domain"/>
    <property type="match status" value="1"/>
</dbReference>
<comment type="caution">
    <text evidence="1">The sequence shown here is derived from an EMBL/GenBank/DDBJ whole genome shotgun (WGS) entry which is preliminary data.</text>
</comment>
<evidence type="ECO:0000313" key="2">
    <source>
        <dbReference type="Proteomes" id="UP001374584"/>
    </source>
</evidence>
<reference evidence="1 2" key="1">
    <citation type="submission" date="2024-01" db="EMBL/GenBank/DDBJ databases">
        <title>The genomes of 5 underutilized Papilionoideae crops provide insights into root nodulation and disease resistanc.</title>
        <authorList>
            <person name="Jiang F."/>
        </authorList>
    </citation>
    <scope>NUCLEOTIDE SEQUENCE [LARGE SCALE GENOMIC DNA]</scope>
    <source>
        <strain evidence="1">JINMINGXINNONG_FW02</strain>
        <tissue evidence="1">Leaves</tissue>
    </source>
</reference>
<organism evidence="1 2">
    <name type="scientific">Phaseolus coccineus</name>
    <name type="common">Scarlet runner bean</name>
    <name type="synonym">Phaseolus multiflorus</name>
    <dbReference type="NCBI Taxonomy" id="3886"/>
    <lineage>
        <taxon>Eukaryota</taxon>
        <taxon>Viridiplantae</taxon>
        <taxon>Streptophyta</taxon>
        <taxon>Embryophyta</taxon>
        <taxon>Tracheophyta</taxon>
        <taxon>Spermatophyta</taxon>
        <taxon>Magnoliopsida</taxon>
        <taxon>eudicotyledons</taxon>
        <taxon>Gunneridae</taxon>
        <taxon>Pentapetalae</taxon>
        <taxon>rosids</taxon>
        <taxon>fabids</taxon>
        <taxon>Fabales</taxon>
        <taxon>Fabaceae</taxon>
        <taxon>Papilionoideae</taxon>
        <taxon>50 kb inversion clade</taxon>
        <taxon>NPAAA clade</taxon>
        <taxon>indigoferoid/millettioid clade</taxon>
        <taxon>Phaseoleae</taxon>
        <taxon>Phaseolus</taxon>
    </lineage>
</organism>
<protein>
    <submittedName>
        <fullName evidence="1">Uncharacterized protein</fullName>
    </submittedName>
</protein>
<keyword evidence="2" id="KW-1185">Reference proteome</keyword>
<name>A0AAN9QX12_PHACN</name>
<dbReference type="AlphaFoldDB" id="A0AAN9QX12"/>
<gene>
    <name evidence="1" type="ORF">VNO80_19111</name>
</gene>
<dbReference type="Pfam" id="PF02458">
    <property type="entry name" value="Transferase"/>
    <property type="match status" value="1"/>
</dbReference>
<dbReference type="InterPro" id="IPR023213">
    <property type="entry name" value="CAT-like_dom_sf"/>
</dbReference>
<proteinExistence type="predicted"/>
<evidence type="ECO:0000313" key="1">
    <source>
        <dbReference type="EMBL" id="KAK7353660.1"/>
    </source>
</evidence>
<dbReference type="EMBL" id="JAYMYR010000007">
    <property type="protein sequence ID" value="KAK7353660.1"/>
    <property type="molecule type" value="Genomic_DNA"/>
</dbReference>